<protein>
    <recommendedName>
        <fullName evidence="8">Apolipoprotein N-acyltransferase</fullName>
        <shortName evidence="8">ALP N-acyltransferase</shortName>
        <ecNumber evidence="8">2.3.1.269</ecNumber>
    </recommendedName>
</protein>
<dbReference type="GO" id="GO:0042158">
    <property type="term" value="P:lipoprotein biosynthetic process"/>
    <property type="evidence" value="ECO:0007669"/>
    <property type="project" value="UniProtKB-UniRule"/>
</dbReference>
<dbReference type="Pfam" id="PF00795">
    <property type="entry name" value="CN_hydrolase"/>
    <property type="match status" value="1"/>
</dbReference>
<evidence type="ECO:0000256" key="5">
    <source>
        <dbReference type="ARBA" id="ARBA00022989"/>
    </source>
</evidence>
<evidence type="ECO:0000256" key="2">
    <source>
        <dbReference type="ARBA" id="ARBA00022475"/>
    </source>
</evidence>
<keyword evidence="4 8" id="KW-0812">Transmembrane</keyword>
<dbReference type="eggNOG" id="COG0815">
    <property type="taxonomic scope" value="Bacteria"/>
</dbReference>
<feature type="transmembrane region" description="Helical" evidence="8">
    <location>
        <begin position="500"/>
        <end position="521"/>
    </location>
</feature>
<reference evidence="10 11" key="1">
    <citation type="submission" date="2012-09" db="EMBL/GenBank/DDBJ databases">
        <title>The Genome Sequence of Actinobaculum massiliae ACS-171-V-COL2.</title>
        <authorList>
            <consortium name="The Broad Institute Genome Sequencing Platform"/>
            <person name="Earl A."/>
            <person name="Ward D."/>
            <person name="Feldgarden M."/>
            <person name="Gevers D."/>
            <person name="Saerens B."/>
            <person name="Vaneechoutte M."/>
            <person name="Walker B."/>
            <person name="Young S.K."/>
            <person name="Zeng Q."/>
            <person name="Gargeya S."/>
            <person name="Fitzgerald M."/>
            <person name="Haas B."/>
            <person name="Abouelleil A."/>
            <person name="Alvarado L."/>
            <person name="Arachchi H.M."/>
            <person name="Berlin A."/>
            <person name="Chapman S.B."/>
            <person name="Goldberg J."/>
            <person name="Griggs A."/>
            <person name="Gujja S."/>
            <person name="Hansen M."/>
            <person name="Howarth C."/>
            <person name="Imamovic A."/>
            <person name="Larimer J."/>
            <person name="McCowen C."/>
            <person name="Montmayeur A."/>
            <person name="Murphy C."/>
            <person name="Neiman D."/>
            <person name="Pearson M."/>
            <person name="Priest M."/>
            <person name="Roberts A."/>
            <person name="Saif S."/>
            <person name="Shea T."/>
            <person name="Sisk P."/>
            <person name="Sykes S."/>
            <person name="Wortman J."/>
            <person name="Nusbaum C."/>
            <person name="Birren B."/>
        </authorList>
    </citation>
    <scope>NUCLEOTIDE SEQUENCE [LARGE SCALE GENOMIC DNA]</scope>
    <source>
        <strain evidence="11">ACS-171-V-Col2</strain>
    </source>
</reference>
<keyword evidence="2 8" id="KW-1003">Cell membrane</keyword>
<dbReference type="PROSITE" id="PS50263">
    <property type="entry name" value="CN_HYDROLASE"/>
    <property type="match status" value="1"/>
</dbReference>
<dbReference type="InterPro" id="IPR045378">
    <property type="entry name" value="LNT_N"/>
</dbReference>
<keyword evidence="3 8" id="KW-0808">Transferase</keyword>
<dbReference type="PANTHER" id="PTHR38686:SF1">
    <property type="entry name" value="APOLIPOPROTEIN N-ACYLTRANSFERASE"/>
    <property type="match status" value="1"/>
</dbReference>
<comment type="function">
    <text evidence="8">Catalyzes the phospholipid dependent N-acylation of the N-terminal cysteine of apolipoprotein, the last step in lipoprotein maturation.</text>
</comment>
<dbReference type="NCBIfam" id="TIGR00546">
    <property type="entry name" value="lnt"/>
    <property type="match status" value="1"/>
</dbReference>
<evidence type="ECO:0000256" key="3">
    <source>
        <dbReference type="ARBA" id="ARBA00022679"/>
    </source>
</evidence>
<comment type="caution">
    <text evidence="10">The sequence shown here is derived from an EMBL/GenBank/DDBJ whole genome shotgun (WGS) entry which is preliminary data.</text>
</comment>
<comment type="subcellular location">
    <subcellularLocation>
        <location evidence="1 8">Cell membrane</location>
        <topology evidence="1 8">Multi-pass membrane protein</topology>
    </subcellularLocation>
</comment>
<organism evidence="10 11">
    <name type="scientific">Actinobaculum massiliense ACS-171-V-Col2</name>
    <dbReference type="NCBI Taxonomy" id="883066"/>
    <lineage>
        <taxon>Bacteria</taxon>
        <taxon>Bacillati</taxon>
        <taxon>Actinomycetota</taxon>
        <taxon>Actinomycetes</taxon>
        <taxon>Actinomycetales</taxon>
        <taxon>Actinomycetaceae</taxon>
        <taxon>Actinobaculum</taxon>
    </lineage>
</organism>
<dbReference type="GO" id="GO:0005886">
    <property type="term" value="C:plasma membrane"/>
    <property type="evidence" value="ECO:0007669"/>
    <property type="project" value="UniProtKB-SubCell"/>
</dbReference>
<evidence type="ECO:0000256" key="7">
    <source>
        <dbReference type="ARBA" id="ARBA00023315"/>
    </source>
</evidence>
<evidence type="ECO:0000256" key="6">
    <source>
        <dbReference type="ARBA" id="ARBA00023136"/>
    </source>
</evidence>
<feature type="transmembrane region" description="Helical" evidence="8">
    <location>
        <begin position="114"/>
        <end position="133"/>
    </location>
</feature>
<name>K9EZG7_9ACTO</name>
<comment type="similarity">
    <text evidence="8">Belongs to the CN hydrolase family. Apolipoprotein N-acyltransferase subfamily.</text>
</comment>
<dbReference type="UniPathway" id="UPA00666"/>
<feature type="transmembrane region" description="Helical" evidence="8">
    <location>
        <begin position="20"/>
        <end position="42"/>
    </location>
</feature>
<dbReference type="InterPro" id="IPR036526">
    <property type="entry name" value="C-N_Hydrolase_sf"/>
</dbReference>
<evidence type="ECO:0000313" key="10">
    <source>
        <dbReference type="EMBL" id="EKU94635.1"/>
    </source>
</evidence>
<dbReference type="InterPro" id="IPR003010">
    <property type="entry name" value="C-N_Hydrolase"/>
</dbReference>
<dbReference type="InterPro" id="IPR004563">
    <property type="entry name" value="Apolipo_AcylTrfase"/>
</dbReference>
<dbReference type="STRING" id="202789.GCA_001457435_00522"/>
<keyword evidence="6 8" id="KW-0472">Membrane</keyword>
<dbReference type="RefSeq" id="WP_007001787.1">
    <property type="nucleotide sequence ID" value="NZ_JH992956.1"/>
</dbReference>
<dbReference type="EMBL" id="AGWL01000008">
    <property type="protein sequence ID" value="EKU94635.1"/>
    <property type="molecule type" value="Genomic_DNA"/>
</dbReference>
<dbReference type="Gene3D" id="3.60.110.10">
    <property type="entry name" value="Carbon-nitrogen hydrolase"/>
    <property type="match status" value="1"/>
</dbReference>
<dbReference type="HOGENOM" id="CLU_019563_0_1_11"/>
<keyword evidence="5 8" id="KW-1133">Transmembrane helix</keyword>
<feature type="transmembrane region" description="Helical" evidence="8">
    <location>
        <begin position="162"/>
        <end position="182"/>
    </location>
</feature>
<evidence type="ECO:0000256" key="1">
    <source>
        <dbReference type="ARBA" id="ARBA00004651"/>
    </source>
</evidence>
<feature type="domain" description="CN hydrolase" evidence="9">
    <location>
        <begin position="229"/>
        <end position="487"/>
    </location>
</feature>
<gene>
    <name evidence="8" type="primary">lnt</name>
    <name evidence="10" type="ORF">HMPREF9233_01582</name>
</gene>
<proteinExistence type="inferred from homology"/>
<dbReference type="Proteomes" id="UP000009888">
    <property type="component" value="Unassembled WGS sequence"/>
</dbReference>
<dbReference type="GO" id="GO:0016410">
    <property type="term" value="F:N-acyltransferase activity"/>
    <property type="evidence" value="ECO:0007669"/>
    <property type="project" value="UniProtKB-UniRule"/>
</dbReference>
<dbReference type="Pfam" id="PF20154">
    <property type="entry name" value="LNT_N"/>
    <property type="match status" value="1"/>
</dbReference>
<evidence type="ECO:0000259" key="9">
    <source>
        <dbReference type="PROSITE" id="PS50263"/>
    </source>
</evidence>
<keyword evidence="11" id="KW-1185">Reference proteome</keyword>
<feature type="transmembrane region" description="Helical" evidence="8">
    <location>
        <begin position="82"/>
        <end position="102"/>
    </location>
</feature>
<feature type="transmembrane region" description="Helical" evidence="8">
    <location>
        <begin position="194"/>
        <end position="214"/>
    </location>
</feature>
<accession>K9EZG7</accession>
<evidence type="ECO:0000313" key="11">
    <source>
        <dbReference type="Proteomes" id="UP000009888"/>
    </source>
</evidence>
<comment type="catalytic activity">
    <reaction evidence="8">
        <text>N-terminal S-1,2-diacyl-sn-glyceryl-L-cysteinyl-[lipoprotein] + a glycerophospholipid = N-acyl-S-1,2-diacyl-sn-glyceryl-L-cysteinyl-[lipoprotein] + a 2-acyl-sn-glycero-3-phospholipid + H(+)</text>
        <dbReference type="Rhea" id="RHEA:48228"/>
        <dbReference type="Rhea" id="RHEA-COMP:14681"/>
        <dbReference type="Rhea" id="RHEA-COMP:14684"/>
        <dbReference type="ChEBI" id="CHEBI:15378"/>
        <dbReference type="ChEBI" id="CHEBI:136912"/>
        <dbReference type="ChEBI" id="CHEBI:140656"/>
        <dbReference type="ChEBI" id="CHEBI:140657"/>
        <dbReference type="ChEBI" id="CHEBI:140660"/>
        <dbReference type="EC" id="2.3.1.269"/>
    </reaction>
</comment>
<dbReference type="AlphaFoldDB" id="K9EZG7"/>
<evidence type="ECO:0000256" key="8">
    <source>
        <dbReference type="HAMAP-Rule" id="MF_01148"/>
    </source>
</evidence>
<dbReference type="SUPFAM" id="SSF56317">
    <property type="entry name" value="Carbon-nitrogen hydrolase"/>
    <property type="match status" value="1"/>
</dbReference>
<dbReference type="PATRIC" id="fig|883066.3.peg.1644"/>
<comment type="pathway">
    <text evidence="8">Protein modification; lipoprotein biosynthesis (N-acyl transfer).</text>
</comment>
<evidence type="ECO:0000256" key="4">
    <source>
        <dbReference type="ARBA" id="ARBA00022692"/>
    </source>
</evidence>
<sequence length="531" mass="56569">MKAARFLATLLGSGLTGMLLYAAFAPIAFGPAAIAGIALLAVTTSRRRAAASFLLGWLAGFIFFALLFSWTLEATGEWLPRLALAAVEALYIGATAVGWRLIALARSRLPRARGSLASAFLSDLACAAVWVAFEQLRGEWPFGGMPWGTLAFSQGETPLLRLAPWGSTQLVGFTVVLIGLLAARAGTYLAGANLFSSSVAALLALAFFVAPVAVPAQSSAGEKITVGFAQGEVAPASAPLEWRERALGVTANLARASQAMTPGKIDLLLWPESASDIDIREDPEAREVVDGVAARLGVPILLGTQRYWEDPASGAQDGFSVSRRTNDYVVFTAQGEISGAYTKQHPVPFGEYMPYRDFFRQFSAAVDLVSVDMIPGSLPAVLDVPLGERTVRVATPICFEVAYNDISARAVREGAQLLVVPTNNASFGHSAESAQQFEMTRFRAVELGRTAIQVSTVGVSGIVEPDGVVHSTTDTWTEESRTATVGLRQGITFAAQFYELIHAGTYLLGSGVIALATYLVLVHGRKERKHQ</sequence>
<keyword evidence="7 8" id="KW-0012">Acyltransferase</keyword>
<dbReference type="EC" id="2.3.1.269" evidence="8"/>
<keyword evidence="10" id="KW-0449">Lipoprotein</keyword>
<feature type="transmembrane region" description="Helical" evidence="8">
    <location>
        <begin position="49"/>
        <end position="70"/>
    </location>
</feature>
<dbReference type="CDD" id="cd07571">
    <property type="entry name" value="ALP_N-acyl_transferase"/>
    <property type="match status" value="1"/>
</dbReference>
<dbReference type="HAMAP" id="MF_01148">
    <property type="entry name" value="Lnt"/>
    <property type="match status" value="1"/>
</dbReference>
<dbReference type="PANTHER" id="PTHR38686">
    <property type="entry name" value="APOLIPOPROTEIN N-ACYLTRANSFERASE"/>
    <property type="match status" value="1"/>
</dbReference>